<evidence type="ECO:0000259" key="2">
    <source>
        <dbReference type="PROSITE" id="PS50157"/>
    </source>
</evidence>
<proteinExistence type="predicted"/>
<evidence type="ECO:0000313" key="4">
    <source>
        <dbReference type="Proteomes" id="UP000002195"/>
    </source>
</evidence>
<dbReference type="KEGG" id="ddi:DDB_G0285673"/>
<dbReference type="VEuPathDB" id="AmoebaDB:DDB_G0285673"/>
<dbReference type="Gene3D" id="3.30.160.60">
    <property type="entry name" value="Classic Zinc Finger"/>
    <property type="match status" value="1"/>
</dbReference>
<dbReference type="AlphaFoldDB" id="Q54MT5"/>
<dbReference type="EMBL" id="AAFI02000079">
    <property type="protein sequence ID" value="EAL64674.1"/>
    <property type="molecule type" value="Genomic_DNA"/>
</dbReference>
<keyword evidence="1" id="KW-0862">Zinc</keyword>
<name>Q54MT5_DICDI</name>
<organism evidence="3 4">
    <name type="scientific">Dictyostelium discoideum</name>
    <name type="common">Social amoeba</name>
    <dbReference type="NCBI Taxonomy" id="44689"/>
    <lineage>
        <taxon>Eukaryota</taxon>
        <taxon>Amoebozoa</taxon>
        <taxon>Evosea</taxon>
        <taxon>Eumycetozoa</taxon>
        <taxon>Dictyostelia</taxon>
        <taxon>Dictyosteliales</taxon>
        <taxon>Dictyosteliaceae</taxon>
        <taxon>Dictyostelium</taxon>
    </lineage>
</organism>
<dbReference type="GO" id="GO:0008270">
    <property type="term" value="F:zinc ion binding"/>
    <property type="evidence" value="ECO:0007669"/>
    <property type="project" value="UniProtKB-KW"/>
</dbReference>
<dbReference type="InterPro" id="IPR013087">
    <property type="entry name" value="Znf_C2H2_type"/>
</dbReference>
<gene>
    <name evidence="3" type="ORF">DDB_G0285673</name>
</gene>
<dbReference type="PaxDb" id="44689-DDB0220661"/>
<dbReference type="GeneID" id="8625256"/>
<protein>
    <submittedName>
        <fullName evidence="3">C2H2-type zinc finger-containing protein</fullName>
    </submittedName>
</protein>
<sequence length="84" mass="9694">MVKKEYICGHTSCRKRCKNNRDLDKHLNTKHILCKEACGLEHSKQVETGFNCLDCGKILSSKQRLNTHIISKHEQPTEEQKTIS</sequence>
<dbReference type="RefSeq" id="XP_638208.1">
    <property type="nucleotide sequence ID" value="XM_633116.1"/>
</dbReference>
<dbReference type="PROSITE" id="PS50157">
    <property type="entry name" value="ZINC_FINGER_C2H2_2"/>
    <property type="match status" value="1"/>
</dbReference>
<evidence type="ECO:0000313" key="3">
    <source>
        <dbReference type="EMBL" id="EAL64674.1"/>
    </source>
</evidence>
<feature type="domain" description="C2H2-type" evidence="2">
    <location>
        <begin position="50"/>
        <end position="78"/>
    </location>
</feature>
<dbReference type="SMART" id="SM00355">
    <property type="entry name" value="ZnF_C2H2"/>
    <property type="match status" value="2"/>
</dbReference>
<dbReference type="PROSITE" id="PS00028">
    <property type="entry name" value="ZINC_FINGER_C2H2_1"/>
    <property type="match status" value="1"/>
</dbReference>
<dbReference type="SMR" id="Q54MT5"/>
<comment type="caution">
    <text evidence="3">The sequence shown here is derived from an EMBL/GenBank/DDBJ whole genome shotgun (WGS) entry which is preliminary data.</text>
</comment>
<dbReference type="InParanoid" id="Q54MT5"/>
<dbReference type="dictyBase" id="DDB_G0285673"/>
<keyword evidence="1" id="KW-0479">Metal-binding</keyword>
<keyword evidence="1" id="KW-0863">Zinc-finger</keyword>
<evidence type="ECO:0000256" key="1">
    <source>
        <dbReference type="PROSITE-ProRule" id="PRU00042"/>
    </source>
</evidence>
<dbReference type="Proteomes" id="UP000002195">
    <property type="component" value="Unassembled WGS sequence"/>
</dbReference>
<keyword evidence="4" id="KW-1185">Reference proteome</keyword>
<reference evidence="3 4" key="1">
    <citation type="journal article" date="2005" name="Nature">
        <title>The genome of the social amoeba Dictyostelium discoideum.</title>
        <authorList>
            <consortium name="The Dictyostelium discoideum Sequencing Consortium"/>
            <person name="Eichinger L."/>
            <person name="Pachebat J.A."/>
            <person name="Glockner G."/>
            <person name="Rajandream M.A."/>
            <person name="Sucgang R."/>
            <person name="Berriman M."/>
            <person name="Song J."/>
            <person name="Olsen R."/>
            <person name="Szafranski K."/>
            <person name="Xu Q."/>
            <person name="Tunggal B."/>
            <person name="Kummerfeld S."/>
            <person name="Madera M."/>
            <person name="Konfortov B.A."/>
            <person name="Rivero F."/>
            <person name="Bankier A.T."/>
            <person name="Lehmann R."/>
            <person name="Hamlin N."/>
            <person name="Davies R."/>
            <person name="Gaudet P."/>
            <person name="Fey P."/>
            <person name="Pilcher K."/>
            <person name="Chen G."/>
            <person name="Saunders D."/>
            <person name="Sodergren E."/>
            <person name="Davis P."/>
            <person name="Kerhornou A."/>
            <person name="Nie X."/>
            <person name="Hall N."/>
            <person name="Anjard C."/>
            <person name="Hemphill L."/>
            <person name="Bason N."/>
            <person name="Farbrother P."/>
            <person name="Desany B."/>
            <person name="Just E."/>
            <person name="Morio T."/>
            <person name="Rost R."/>
            <person name="Churcher C."/>
            <person name="Cooper J."/>
            <person name="Haydock S."/>
            <person name="van Driessche N."/>
            <person name="Cronin A."/>
            <person name="Goodhead I."/>
            <person name="Muzny D."/>
            <person name="Mourier T."/>
            <person name="Pain A."/>
            <person name="Lu M."/>
            <person name="Harper D."/>
            <person name="Lindsay R."/>
            <person name="Hauser H."/>
            <person name="James K."/>
            <person name="Quiles M."/>
            <person name="Madan Babu M."/>
            <person name="Saito T."/>
            <person name="Buchrieser C."/>
            <person name="Wardroper A."/>
            <person name="Felder M."/>
            <person name="Thangavelu M."/>
            <person name="Johnson D."/>
            <person name="Knights A."/>
            <person name="Loulseged H."/>
            <person name="Mungall K."/>
            <person name="Oliver K."/>
            <person name="Price C."/>
            <person name="Quail M.A."/>
            <person name="Urushihara H."/>
            <person name="Hernandez J."/>
            <person name="Rabbinowitsch E."/>
            <person name="Steffen D."/>
            <person name="Sanders M."/>
            <person name="Ma J."/>
            <person name="Kohara Y."/>
            <person name="Sharp S."/>
            <person name="Simmonds M."/>
            <person name="Spiegler S."/>
            <person name="Tivey A."/>
            <person name="Sugano S."/>
            <person name="White B."/>
            <person name="Walker D."/>
            <person name="Woodward J."/>
            <person name="Winckler T."/>
            <person name="Tanaka Y."/>
            <person name="Shaulsky G."/>
            <person name="Schleicher M."/>
            <person name="Weinstock G."/>
            <person name="Rosenthal A."/>
            <person name="Cox E.C."/>
            <person name="Chisholm R.L."/>
            <person name="Gibbs R."/>
            <person name="Loomis W.F."/>
            <person name="Platzer M."/>
            <person name="Kay R.R."/>
            <person name="Williams J."/>
            <person name="Dear P.H."/>
            <person name="Noegel A.A."/>
            <person name="Barrell B."/>
            <person name="Kuspa A."/>
        </authorList>
    </citation>
    <scope>NUCLEOTIDE SEQUENCE [LARGE SCALE GENOMIC DNA]</scope>
    <source>
        <strain evidence="3 4">AX4</strain>
    </source>
</reference>
<accession>Q54MT5</accession>
<dbReference type="HOGENOM" id="CLU_2532200_0_0_1"/>